<dbReference type="SUPFAM" id="SSF52821">
    <property type="entry name" value="Rhodanese/Cell cycle control phosphatase"/>
    <property type="match status" value="1"/>
</dbReference>
<evidence type="ECO:0000256" key="1">
    <source>
        <dbReference type="SAM" id="SignalP"/>
    </source>
</evidence>
<gene>
    <name evidence="3" type="ORF">AHMF7605_03180</name>
</gene>
<dbReference type="Pfam" id="PF00581">
    <property type="entry name" value="Rhodanese"/>
    <property type="match status" value="1"/>
</dbReference>
<accession>A0A2T2YAQ7</accession>
<name>A0A2T2YAQ7_9BACT</name>
<organism evidence="3 4">
    <name type="scientific">Adhaeribacter arboris</name>
    <dbReference type="NCBI Taxonomy" id="2072846"/>
    <lineage>
        <taxon>Bacteria</taxon>
        <taxon>Pseudomonadati</taxon>
        <taxon>Bacteroidota</taxon>
        <taxon>Cytophagia</taxon>
        <taxon>Cytophagales</taxon>
        <taxon>Hymenobacteraceae</taxon>
        <taxon>Adhaeribacter</taxon>
    </lineage>
</organism>
<dbReference type="Proteomes" id="UP000240357">
    <property type="component" value="Unassembled WGS sequence"/>
</dbReference>
<dbReference type="InterPro" id="IPR050229">
    <property type="entry name" value="GlpE_sulfurtransferase"/>
</dbReference>
<proteinExistence type="predicted"/>
<feature type="chain" id="PRO_5015401607" evidence="1">
    <location>
        <begin position="24"/>
        <end position="167"/>
    </location>
</feature>
<comment type="caution">
    <text evidence="3">The sequence shown here is derived from an EMBL/GenBank/DDBJ whole genome shotgun (WGS) entry which is preliminary data.</text>
</comment>
<dbReference type="RefSeq" id="WP_106926377.1">
    <property type="nucleotide sequence ID" value="NZ_PYFT01000001.1"/>
</dbReference>
<feature type="signal peptide" evidence="1">
    <location>
        <begin position="1"/>
        <end position="23"/>
    </location>
</feature>
<sequence>MKKIVLLAPLLVAGLFPSCGQNAFDTQLSLLYKKTVSIIRPAQLAAELQQKQNIFLLDTRSPAEYAVSHLPQAQFIDYDTFSIEQVKNISRDAPIVIYCAVGVRSERIGEQLLRAGFKNVKNLYGGIFEWKNEGFIVVNQDNTPTDKVHTYNRYWAIWLKKGIKVYE</sequence>
<keyword evidence="1" id="KW-0732">Signal</keyword>
<dbReference type="AlphaFoldDB" id="A0A2T2YAQ7"/>
<dbReference type="EMBL" id="PYFT01000001">
    <property type="protein sequence ID" value="PSR52597.1"/>
    <property type="molecule type" value="Genomic_DNA"/>
</dbReference>
<dbReference type="InterPro" id="IPR036873">
    <property type="entry name" value="Rhodanese-like_dom_sf"/>
</dbReference>
<reference evidence="3 4" key="1">
    <citation type="submission" date="2018-03" db="EMBL/GenBank/DDBJ databases">
        <title>Adhaeribacter sp. HMF7605 Genome sequencing and assembly.</title>
        <authorList>
            <person name="Kang H."/>
            <person name="Kang J."/>
            <person name="Cha I."/>
            <person name="Kim H."/>
            <person name="Joh K."/>
        </authorList>
    </citation>
    <scope>NUCLEOTIDE SEQUENCE [LARGE SCALE GENOMIC DNA]</scope>
    <source>
        <strain evidence="3 4">HMF7605</strain>
    </source>
</reference>
<dbReference type="PANTHER" id="PTHR43031:SF16">
    <property type="entry name" value="OXIDOREDUCTASE"/>
    <property type="match status" value="1"/>
</dbReference>
<dbReference type="Gene3D" id="3.40.250.10">
    <property type="entry name" value="Rhodanese-like domain"/>
    <property type="match status" value="1"/>
</dbReference>
<dbReference type="NCBIfam" id="NF045521">
    <property type="entry name" value="rhoda_near_glyco"/>
    <property type="match status" value="1"/>
</dbReference>
<dbReference type="OrthoDB" id="598065at2"/>
<keyword evidence="4" id="KW-1185">Reference proteome</keyword>
<evidence type="ECO:0000313" key="3">
    <source>
        <dbReference type="EMBL" id="PSR52597.1"/>
    </source>
</evidence>
<dbReference type="PROSITE" id="PS50206">
    <property type="entry name" value="RHODANESE_3"/>
    <property type="match status" value="1"/>
</dbReference>
<evidence type="ECO:0000313" key="4">
    <source>
        <dbReference type="Proteomes" id="UP000240357"/>
    </source>
</evidence>
<evidence type="ECO:0000259" key="2">
    <source>
        <dbReference type="PROSITE" id="PS50206"/>
    </source>
</evidence>
<protein>
    <submittedName>
        <fullName evidence="3">Rhodanese-like domain-containing protein</fullName>
    </submittedName>
</protein>
<dbReference type="CDD" id="cd00158">
    <property type="entry name" value="RHOD"/>
    <property type="match status" value="1"/>
</dbReference>
<dbReference type="PANTHER" id="PTHR43031">
    <property type="entry name" value="FAD-DEPENDENT OXIDOREDUCTASE"/>
    <property type="match status" value="1"/>
</dbReference>
<dbReference type="SMART" id="SM00450">
    <property type="entry name" value="RHOD"/>
    <property type="match status" value="1"/>
</dbReference>
<dbReference type="InterPro" id="IPR001763">
    <property type="entry name" value="Rhodanese-like_dom"/>
</dbReference>
<feature type="domain" description="Rhodanese" evidence="2">
    <location>
        <begin position="50"/>
        <end position="139"/>
    </location>
</feature>